<keyword evidence="3" id="KW-1185">Reference proteome</keyword>
<feature type="transmembrane region" description="Helical" evidence="1">
    <location>
        <begin position="41"/>
        <end position="59"/>
    </location>
</feature>
<evidence type="ECO:0000313" key="3">
    <source>
        <dbReference type="Proteomes" id="UP000092578"/>
    </source>
</evidence>
<evidence type="ECO:0008006" key="4">
    <source>
        <dbReference type="Google" id="ProtNLM"/>
    </source>
</evidence>
<accession>A0A1B9AZF6</accession>
<sequence length="79" mass="8885">MKGSETVKKLTFVIPIMILVGSISMWMLNKDYSEIDLQTRWWITIGAAIFSGIISFFLLGSDGEKASSSPSDRQKKKKK</sequence>
<name>A0A1B9AZF6_9BACI</name>
<evidence type="ECO:0000256" key="1">
    <source>
        <dbReference type="SAM" id="Phobius"/>
    </source>
</evidence>
<evidence type="ECO:0000313" key="2">
    <source>
        <dbReference type="EMBL" id="OCA89161.1"/>
    </source>
</evidence>
<comment type="caution">
    <text evidence="2">The sequence shown here is derived from an EMBL/GenBank/DDBJ whole genome shotgun (WGS) entry which is preliminary data.</text>
</comment>
<keyword evidence="1" id="KW-0472">Membrane</keyword>
<dbReference type="Proteomes" id="UP000092578">
    <property type="component" value="Unassembled WGS sequence"/>
</dbReference>
<gene>
    <name evidence="2" type="ORF">A8F95_05860</name>
</gene>
<organism evidence="2 3">
    <name type="scientific">Pseudobacillus wudalianchiensis</name>
    <dbReference type="NCBI Taxonomy" id="1743143"/>
    <lineage>
        <taxon>Bacteria</taxon>
        <taxon>Bacillati</taxon>
        <taxon>Bacillota</taxon>
        <taxon>Bacilli</taxon>
        <taxon>Bacillales</taxon>
        <taxon>Bacillaceae</taxon>
        <taxon>Pseudobacillus</taxon>
    </lineage>
</organism>
<reference evidence="3" key="1">
    <citation type="submission" date="2016-05" db="EMBL/GenBank/DDBJ databases">
        <authorList>
            <person name="Liu B."/>
            <person name="Wang J."/>
            <person name="Zhu Y."/>
            <person name="Liu G."/>
            <person name="Chen Q."/>
            <person name="Chen Z."/>
            <person name="Lan J."/>
            <person name="Che J."/>
            <person name="Ge C."/>
            <person name="Shi H."/>
            <person name="Pan Z."/>
            <person name="Liu X."/>
        </authorList>
    </citation>
    <scope>NUCLEOTIDE SEQUENCE [LARGE SCALE GENOMIC DNA]</scope>
    <source>
        <strain evidence="3">FJAT-27215</strain>
    </source>
</reference>
<proteinExistence type="predicted"/>
<keyword evidence="1" id="KW-0812">Transmembrane</keyword>
<dbReference type="AlphaFoldDB" id="A0A1B9AZF6"/>
<keyword evidence="1" id="KW-1133">Transmembrane helix</keyword>
<protein>
    <recommendedName>
        <fullName evidence="4">Histidine kinase</fullName>
    </recommendedName>
</protein>
<dbReference type="EMBL" id="MAYT01000012">
    <property type="protein sequence ID" value="OCA89161.1"/>
    <property type="molecule type" value="Genomic_DNA"/>
</dbReference>
<feature type="transmembrane region" description="Helical" evidence="1">
    <location>
        <begin position="12"/>
        <end position="29"/>
    </location>
</feature>